<dbReference type="CDD" id="cd10336">
    <property type="entry name" value="SLC6sbd_Tyt1-Like"/>
    <property type="match status" value="1"/>
</dbReference>
<evidence type="ECO:0000256" key="5">
    <source>
        <dbReference type="ARBA" id="ARBA00023136"/>
    </source>
</evidence>
<evidence type="ECO:0000256" key="4">
    <source>
        <dbReference type="ARBA" id="ARBA00022989"/>
    </source>
</evidence>
<evidence type="ECO:0000256" key="2">
    <source>
        <dbReference type="ARBA" id="ARBA00022448"/>
    </source>
</evidence>
<reference evidence="7" key="1">
    <citation type="submission" date="2018-05" db="EMBL/GenBank/DDBJ databases">
        <authorList>
            <person name="Lanie J.A."/>
            <person name="Ng W.-L."/>
            <person name="Kazmierczak K.M."/>
            <person name="Andrzejewski T.M."/>
            <person name="Davidsen T.M."/>
            <person name="Wayne K.J."/>
            <person name="Tettelin H."/>
            <person name="Glass J.I."/>
            <person name="Rusch D."/>
            <person name="Podicherti R."/>
            <person name="Tsui H.-C.T."/>
            <person name="Winkler M.E."/>
        </authorList>
    </citation>
    <scope>NUCLEOTIDE SEQUENCE</scope>
</reference>
<feature type="transmembrane region" description="Helical" evidence="6">
    <location>
        <begin position="107"/>
        <end position="136"/>
    </location>
</feature>
<dbReference type="PANTHER" id="PTHR42948">
    <property type="entry name" value="TRANSPORTER"/>
    <property type="match status" value="1"/>
</dbReference>
<name>A0A382RZK1_9ZZZZ</name>
<keyword evidence="3 6" id="KW-0812">Transmembrane</keyword>
<dbReference type="Pfam" id="PF00209">
    <property type="entry name" value="SNF"/>
    <property type="match status" value="1"/>
</dbReference>
<dbReference type="AlphaFoldDB" id="A0A382RZK1"/>
<dbReference type="InterPro" id="IPR047218">
    <property type="entry name" value="YocR/YhdH-like"/>
</dbReference>
<dbReference type="SUPFAM" id="SSF161070">
    <property type="entry name" value="SNF-like"/>
    <property type="match status" value="1"/>
</dbReference>
<feature type="non-terminal residue" evidence="7">
    <location>
        <position position="1"/>
    </location>
</feature>
<evidence type="ECO:0000313" key="7">
    <source>
        <dbReference type="EMBL" id="SVD02585.1"/>
    </source>
</evidence>
<protein>
    <recommendedName>
        <fullName evidence="8">Sodium-dependent transporter</fullName>
    </recommendedName>
</protein>
<dbReference type="NCBIfam" id="NF037979">
    <property type="entry name" value="Na_transp"/>
    <property type="match status" value="1"/>
</dbReference>
<comment type="subcellular location">
    <subcellularLocation>
        <location evidence="1">Membrane</location>
        <topology evidence="1">Multi-pass membrane protein</topology>
    </subcellularLocation>
</comment>
<sequence length="273" mass="29263">VLSGWTLDYFVKAVRGSFEGANADATGVMFANLLANPWILLFWNTVVHVMIILVIRQGVQSGLERAVRVLMPALFGSMLIMVVYGAVAGDMPSTLRFLLEPDFSKITFGTAMAALGQAFFSIGIGMGSLIVFGAYMPKDFSIPRSSTAVIFMDTGVAVLAGFAIFPLVFQYGLNPGAGPGLIFQTLPLAFGQMPGGQLFGAIFFVLLISAALSSCLGLAEGCVNWVEEHLDIPRTRGTLWVMGTAWILGITSILGFSVWKDVRPLEFIPSYGG</sequence>
<keyword evidence="4 6" id="KW-1133">Transmembrane helix</keyword>
<dbReference type="PANTHER" id="PTHR42948:SF1">
    <property type="entry name" value="TRANSPORTER"/>
    <property type="match status" value="1"/>
</dbReference>
<evidence type="ECO:0000256" key="1">
    <source>
        <dbReference type="ARBA" id="ARBA00004141"/>
    </source>
</evidence>
<feature type="transmembrane region" description="Helical" evidence="6">
    <location>
        <begin position="148"/>
        <end position="169"/>
    </location>
</feature>
<accession>A0A382RZK1</accession>
<organism evidence="7">
    <name type="scientific">marine metagenome</name>
    <dbReference type="NCBI Taxonomy" id="408172"/>
    <lineage>
        <taxon>unclassified sequences</taxon>
        <taxon>metagenomes</taxon>
        <taxon>ecological metagenomes</taxon>
    </lineage>
</organism>
<dbReference type="EMBL" id="UINC01125031">
    <property type="protein sequence ID" value="SVD02585.1"/>
    <property type="molecule type" value="Genomic_DNA"/>
</dbReference>
<feature type="non-terminal residue" evidence="7">
    <location>
        <position position="273"/>
    </location>
</feature>
<evidence type="ECO:0000256" key="3">
    <source>
        <dbReference type="ARBA" id="ARBA00022692"/>
    </source>
</evidence>
<dbReference type="InterPro" id="IPR000175">
    <property type="entry name" value="Na/ntran_symport"/>
</dbReference>
<feature type="transmembrane region" description="Helical" evidence="6">
    <location>
        <begin position="38"/>
        <end position="55"/>
    </location>
</feature>
<feature type="transmembrane region" description="Helical" evidence="6">
    <location>
        <begin position="67"/>
        <end position="87"/>
    </location>
</feature>
<evidence type="ECO:0008006" key="8">
    <source>
        <dbReference type="Google" id="ProtNLM"/>
    </source>
</evidence>
<keyword evidence="5 6" id="KW-0472">Membrane</keyword>
<dbReference type="GO" id="GO:0016020">
    <property type="term" value="C:membrane"/>
    <property type="evidence" value="ECO:0007669"/>
    <property type="project" value="UniProtKB-SubCell"/>
</dbReference>
<feature type="transmembrane region" description="Helical" evidence="6">
    <location>
        <begin position="198"/>
        <end position="219"/>
    </location>
</feature>
<gene>
    <name evidence="7" type="ORF">METZ01_LOCUS355439</name>
</gene>
<keyword evidence="2" id="KW-0813">Transport</keyword>
<dbReference type="InterPro" id="IPR037272">
    <property type="entry name" value="SNS_sf"/>
</dbReference>
<feature type="transmembrane region" description="Helical" evidence="6">
    <location>
        <begin position="239"/>
        <end position="259"/>
    </location>
</feature>
<proteinExistence type="predicted"/>
<dbReference type="PROSITE" id="PS50267">
    <property type="entry name" value="NA_NEUROTRAN_SYMP_3"/>
    <property type="match status" value="1"/>
</dbReference>
<evidence type="ECO:0000256" key="6">
    <source>
        <dbReference type="SAM" id="Phobius"/>
    </source>
</evidence>